<proteinExistence type="predicted"/>
<protein>
    <submittedName>
        <fullName evidence="1">Uncharacterized protein</fullName>
    </submittedName>
</protein>
<sequence>MNDHSTTTWTIRDIAWKEVVRVCGKLDILPHTGLHTLDNNITVLLEDTISQIWAEFRIVVGGEK</sequence>
<accession>A0A6M3LJW9</accession>
<reference evidence="1" key="1">
    <citation type="submission" date="2020-03" db="EMBL/GenBank/DDBJ databases">
        <title>The deep terrestrial virosphere.</title>
        <authorList>
            <person name="Holmfeldt K."/>
            <person name="Nilsson E."/>
            <person name="Simone D."/>
            <person name="Lopez-Fernandez M."/>
            <person name="Wu X."/>
            <person name="de Brujin I."/>
            <person name="Lundin D."/>
            <person name="Andersson A."/>
            <person name="Bertilsson S."/>
            <person name="Dopson M."/>
        </authorList>
    </citation>
    <scope>NUCLEOTIDE SEQUENCE</scope>
    <source>
        <strain evidence="1">MM415B04082</strain>
    </source>
</reference>
<dbReference type="EMBL" id="MT143187">
    <property type="protein sequence ID" value="QJA93912.1"/>
    <property type="molecule type" value="Genomic_DNA"/>
</dbReference>
<gene>
    <name evidence="1" type="ORF">MM415B04082_0004</name>
</gene>
<name>A0A6M3LJW9_9ZZZZ</name>
<dbReference type="AlphaFoldDB" id="A0A6M3LJW9"/>
<organism evidence="1">
    <name type="scientific">viral metagenome</name>
    <dbReference type="NCBI Taxonomy" id="1070528"/>
    <lineage>
        <taxon>unclassified sequences</taxon>
        <taxon>metagenomes</taxon>
        <taxon>organismal metagenomes</taxon>
    </lineage>
</organism>
<evidence type="ECO:0000313" key="1">
    <source>
        <dbReference type="EMBL" id="QJA93912.1"/>
    </source>
</evidence>